<reference evidence="3 4" key="1">
    <citation type="submission" date="2019-04" db="EMBL/GenBank/DDBJ databases">
        <title>Friends and foes A comparative genomics studyof 23 Aspergillus species from section Flavi.</title>
        <authorList>
            <consortium name="DOE Joint Genome Institute"/>
            <person name="Kjaerbolling I."/>
            <person name="Vesth T."/>
            <person name="Frisvad J.C."/>
            <person name="Nybo J.L."/>
            <person name="Theobald S."/>
            <person name="Kildgaard S."/>
            <person name="Isbrandt T."/>
            <person name="Kuo A."/>
            <person name="Sato A."/>
            <person name="Lyhne E.K."/>
            <person name="Kogle M.E."/>
            <person name="Wiebenga A."/>
            <person name="Kun R.S."/>
            <person name="Lubbers R.J."/>
            <person name="Makela M.R."/>
            <person name="Barry K."/>
            <person name="Chovatia M."/>
            <person name="Clum A."/>
            <person name="Daum C."/>
            <person name="Haridas S."/>
            <person name="He G."/>
            <person name="LaButti K."/>
            <person name="Lipzen A."/>
            <person name="Mondo S."/>
            <person name="Riley R."/>
            <person name="Salamov A."/>
            <person name="Simmons B.A."/>
            <person name="Magnuson J.K."/>
            <person name="Henrissat B."/>
            <person name="Mortensen U.H."/>
            <person name="Larsen T.O."/>
            <person name="Devries R.P."/>
            <person name="Grigoriev I.V."/>
            <person name="Machida M."/>
            <person name="Baker S.E."/>
            <person name="Andersen M.R."/>
        </authorList>
    </citation>
    <scope>NUCLEOTIDE SEQUENCE [LARGE SCALE GENOMIC DNA]</scope>
    <source>
        <strain evidence="3 4">IBT 29228</strain>
    </source>
</reference>
<name>A0A5N7B0U6_9EURO</name>
<organism evidence="3 4">
    <name type="scientific">Aspergillus bertholletiae</name>
    <dbReference type="NCBI Taxonomy" id="1226010"/>
    <lineage>
        <taxon>Eukaryota</taxon>
        <taxon>Fungi</taxon>
        <taxon>Dikarya</taxon>
        <taxon>Ascomycota</taxon>
        <taxon>Pezizomycotina</taxon>
        <taxon>Eurotiomycetes</taxon>
        <taxon>Eurotiomycetidae</taxon>
        <taxon>Eurotiales</taxon>
        <taxon>Aspergillaceae</taxon>
        <taxon>Aspergillus</taxon>
        <taxon>Aspergillus subgen. Circumdati</taxon>
    </lineage>
</organism>
<keyword evidence="4" id="KW-1185">Reference proteome</keyword>
<feature type="compositionally biased region" description="Acidic residues" evidence="1">
    <location>
        <begin position="181"/>
        <end position="190"/>
    </location>
</feature>
<evidence type="ECO:0000313" key="4">
    <source>
        <dbReference type="Proteomes" id="UP000326198"/>
    </source>
</evidence>
<feature type="region of interest" description="Disordered" evidence="1">
    <location>
        <begin position="171"/>
        <end position="190"/>
    </location>
</feature>
<protein>
    <submittedName>
        <fullName evidence="3">Uncharacterized protein</fullName>
    </submittedName>
</protein>
<sequence length="190" mass="21069">MIVPFIGLVTLTFLGARFKIPGMKEPTDRREPLFMRISSAVYIASEANAALDIVQVTLSVYKTATLTNAPVPYDWKNHQCPISREDLITETGLIVTNNTETSLATLYLVCYEEDKTAWWNDVHVDRDAGGNTSTTLPSFKEFLDIIIVISCLLLGSWTRILLRGLSALESRPKTPSKASDSNDEDTPTSI</sequence>
<evidence type="ECO:0000256" key="1">
    <source>
        <dbReference type="SAM" id="MobiDB-lite"/>
    </source>
</evidence>
<feature type="chain" id="PRO_5024865928" evidence="2">
    <location>
        <begin position="17"/>
        <end position="190"/>
    </location>
</feature>
<dbReference type="Proteomes" id="UP000326198">
    <property type="component" value="Unassembled WGS sequence"/>
</dbReference>
<accession>A0A5N7B0U6</accession>
<evidence type="ECO:0000313" key="3">
    <source>
        <dbReference type="EMBL" id="KAE8375645.1"/>
    </source>
</evidence>
<keyword evidence="2" id="KW-0732">Signal</keyword>
<dbReference type="OrthoDB" id="4489349at2759"/>
<proteinExistence type="predicted"/>
<dbReference type="EMBL" id="ML736256">
    <property type="protein sequence ID" value="KAE8375645.1"/>
    <property type="molecule type" value="Genomic_DNA"/>
</dbReference>
<feature type="signal peptide" evidence="2">
    <location>
        <begin position="1"/>
        <end position="16"/>
    </location>
</feature>
<dbReference type="AlphaFoldDB" id="A0A5N7B0U6"/>
<evidence type="ECO:0000256" key="2">
    <source>
        <dbReference type="SAM" id="SignalP"/>
    </source>
</evidence>
<gene>
    <name evidence="3" type="ORF">BDV26DRAFT_294857</name>
</gene>